<dbReference type="Pfam" id="PF14873">
    <property type="entry name" value="BNR_assoc_N"/>
    <property type="match status" value="1"/>
</dbReference>
<protein>
    <submittedName>
        <fullName evidence="5">Uncharacterized protein</fullName>
    </submittedName>
</protein>
<dbReference type="SMART" id="SM00089">
    <property type="entry name" value="PKD"/>
    <property type="match status" value="1"/>
</dbReference>
<dbReference type="SMART" id="SM00710">
    <property type="entry name" value="PbH1"/>
    <property type="match status" value="8"/>
</dbReference>
<evidence type="ECO:0000259" key="3">
    <source>
        <dbReference type="PROSITE" id="PS50093"/>
    </source>
</evidence>
<dbReference type="SUPFAM" id="SSF51126">
    <property type="entry name" value="Pectin lyase-like"/>
    <property type="match status" value="1"/>
</dbReference>
<feature type="domain" description="Fibronectin type-III" evidence="4">
    <location>
        <begin position="896"/>
        <end position="1001"/>
    </location>
</feature>
<dbReference type="SMART" id="SM00060">
    <property type="entry name" value="FN3"/>
    <property type="match status" value="3"/>
</dbReference>
<feature type="domain" description="Fibronectin type-III" evidence="4">
    <location>
        <begin position="1346"/>
        <end position="1435"/>
    </location>
</feature>
<sequence>MSVVVWQVSLLAQTTPTTAAGYFYQTNTSGNLGLDRNNNVIDMTTGVTVHIAGPAPATGTGSNAVGIPFPIPFEILGQVVTNFSVATNGIIGLNFNAISGNNIGGGTGIRVGAFVTGLNNGGLHSTGSISSKVVGTAPNRCFVIQWTGVTINNTSTTADGTWQARFYEGSNLMEFVLGPISLGAGSLTAAKSGFSNNSTAGNYYVVNFTDHTASTTTNHNNAFSTLGPIAALAGGGTPTTRRVYLFSPAPFVNQTFTSAANAQVTNPVAQGASNQPVIRLTVTTSGLNNPLTVSSITASANGTTSLSDISNARIYFTGTNPNFSTTFQVGSTIATPSTNMVFTPSTPIQLFHGSNYFWLTYDVSPTAQVNNVIDGEISSVVVGGNPQTPSPVAPAGNRLIQAPLSGTYTVGTSGQFATLADAISAVNSVGLSGNVTLNIISDQTLTAPVQINTWPEIGAGNYTLTIAPSGGVRTIEGTINNTGVIVITASRVTIDGRINGAGNNLIIRNNSTQTSAGVLVSVPSAAGLNQVTVRNCHLIGGPTLGLTTSTSGIQVQTQAAFPGANNVQILNNIIEGFYVGVNVNPSAGTLPSTGLEIVNNTIGVENPVDSNRLIGFRGIWVLNASSPLITDNKVNNIISYLGINIAGIFVGTGTSNCRIYRNSIKTVQNLNTGGWGAYGINCEAGNDHEVINNEITNVRTVNYFIGTTFNAFGIRFNVGTNHKVYFNSVNLTGNYDNTNQTTAVSACLLVVSSSTVVDVKNNNFVNQHSSNATGAKEFIAMWFPSGYNFASNLFSNHNNLFPPATNGFVAKVGTTANVGNYTTLSDFQSFSNKDTNSISANPLFNSNLVLIPTNPALNNVGTPISTVTNDITGAPRNATTPDIGCYEFTPTQPCFPPSNITVSNITSNSASVGWTPGANSPNDTLFQVSWGPIGFTPGSNPTTIALWNFNGASTTTIPGGTTSPSPAQGSGTASLVGGTTASFASGLVGGGSSDPVTTVPPNYGWNVSNFPVQGTGNKTAGIQINVSTVGLSNIVLQFDQRHSNTSANTVVVQYTTDVTASNPTWVDFQTFTAPAGDTWYNKRTVNFSSVSALNNNPNVGFRIVSAFAGTGNTYEASNSTSTYGPTGTWRFDMIIVTGSASGTGTTVTTSSNPFTITGLLPSTTYQVYVRSLCDTNSSAWAGPVDFTTLFQCPANAVCQTYSAGAINTMLNASPGPNDTSACPGVMQITIPAGNIIAGIDVQYTMVAQGGGWLSEQRSRLFSPTLNAGESMVLGPAVTSGGTHTYNRTNLSFANGASGTVTFQLHAIRTWGGSGTGLATCDTVYQYVPNNSWRLIVYYQPAPTCPTVTGLTVGTITANSVALSWNAATGATGYKVEYGVTGFTPGTGQTTTVTGTNTVITGLTPQTTYQFYVRTLCGTDSSANQAGPVSATTLCAIQNIPFTETFDSASTSLSCWTAAPQFQLVNVGGYGQPGNSIRFPFYNISGGSYDAISPQFQSVPSNYQLKFDHAYATYINEVDSLKISYSTDGGATYTTLVSLAGGVNGPLVTAPPISSSFTPTASQWGTYTIALPAGTNKLKFTAISAFGNNLYIDNVKIEPAPPAGFALLSPADSATVLVAGPAQLPINITWQKAGSLTNPSYSWLLKTLAGTFNNPIASILSNNNGADTTLTLTIAQVDALLAANGVAIGDTANLEWTVRAVAGNDTVFATKPFFIRLVRLGVATPNFLAAPQNNGATTQLRAPNGTATHNYMRAAMIIRQNEFLNAGIDSNTILRGMGFTLSTPTSASVTGLFKVYVQNTTDVNYNKGTAWSGILTGMTLVYDDTLVIPANQTLFDILFSNNSNFVYTGQNLYLAYDWQMLSAPAPTPFTYLSNNTIPSSLVSAQATNPPAPTTLGSTAFRPEIRWAVDKKPNDLEVRAIWALGKNATPWGKPETVQAVIVNNGYLPQNKNVTLTVTGANTATITAGVNLQSGQSTVVSFSYPNNNLGFSTLTVSVPSDDVPSNNQRSYVQDLTTDRFSYADTTVTGLSGVGFNTGSGLLLTRYSVNGTRSVSGVRVRLSNNAAAIGQTIYPVLLKDTVIVAQGPNYVITAADTSSYKTFNFPTPFTFTNEDFYVGIAQTVGSQGYFPLAFQNENPTRPNAYYSAALNGSGLTTVNNFRLMIEAILNAPDSLTPFSLATPANNSTYNAVGPGSVTITWQKSQRAIGTAPAVTYEWMVDVPTGNFTNPIATFPSNNNGLDTFLILTNAQINALLAANNVPPGTPADVKWTVRATSGTLNRFANQPFNITLIGAIPCTTPSAVNVTPACNSATVTWTSGTGKLSSKIEYGPTGFTPGSGTVVSGITANTFTITGLTPGTGYEVIVTDSCASGLSSPAPKVGFTTDPNPVAAFTAGTPTITATNATVTFDASTSQNAVSYNWDFGNGTQGTGVNPTATYTANGTYTVKLVVTNACGSDSTTSTITIQGINLNENLLNAITLYPNPTNGIVTLKGIEILTNAEISVVDISGKLVLRRKLDNVASQEVLDLSKFAAGSYQIRITSNEGTVVKPVVLNK</sequence>
<dbReference type="Pfam" id="PF18911">
    <property type="entry name" value="PKD_4"/>
    <property type="match status" value="1"/>
</dbReference>
<dbReference type="Gene3D" id="2.60.40.1290">
    <property type="match status" value="2"/>
</dbReference>
<name>A0A401XL95_9FLAO</name>
<evidence type="ECO:0000256" key="1">
    <source>
        <dbReference type="ARBA" id="ARBA00022729"/>
    </source>
</evidence>
<dbReference type="InterPro" id="IPR025970">
    <property type="entry name" value="SusE"/>
</dbReference>
<dbReference type="SUPFAM" id="SSF49265">
    <property type="entry name" value="Fibronectin type III"/>
    <property type="match status" value="3"/>
</dbReference>
<dbReference type="InterPro" id="IPR022409">
    <property type="entry name" value="PKD/Chitinase_dom"/>
</dbReference>
<reference evidence="5 6" key="1">
    <citation type="submission" date="2018-11" db="EMBL/GenBank/DDBJ databases">
        <title>Schleiferia aggregans sp. nov., a moderately thermophilic heterotrophic bacterium isolated from microbial mats at a terrestrial hot spring.</title>
        <authorList>
            <person name="Iino T."/>
            <person name="Ohkuma M."/>
            <person name="Haruta S."/>
        </authorList>
    </citation>
    <scope>NUCLEOTIDE SEQUENCE [LARGE SCALE GENOMIC DNA]</scope>
    <source>
        <strain evidence="5 6">LA</strain>
    </source>
</reference>
<evidence type="ECO:0000256" key="2">
    <source>
        <dbReference type="ARBA" id="ARBA00022737"/>
    </source>
</evidence>
<comment type="caution">
    <text evidence="5">The sequence shown here is derived from an EMBL/GenBank/DDBJ whole genome shotgun (WGS) entry which is preliminary data.</text>
</comment>
<dbReference type="InterPro" id="IPR036116">
    <property type="entry name" value="FN3_sf"/>
</dbReference>
<dbReference type="InterPro" id="IPR003961">
    <property type="entry name" value="FN3_dom"/>
</dbReference>
<dbReference type="Pfam" id="PF00041">
    <property type="entry name" value="fn3"/>
    <property type="match status" value="1"/>
</dbReference>
<dbReference type="InterPro" id="IPR013783">
    <property type="entry name" value="Ig-like_fold"/>
</dbReference>
<dbReference type="CDD" id="cd00063">
    <property type="entry name" value="FN3"/>
    <property type="match status" value="2"/>
</dbReference>
<gene>
    <name evidence="5" type="ORF">JCM31826_12550</name>
</gene>
<evidence type="ECO:0000313" key="6">
    <source>
        <dbReference type="Proteomes" id="UP000286715"/>
    </source>
</evidence>
<dbReference type="PANTHER" id="PTHR46708:SF2">
    <property type="entry name" value="FIBRONECTIN TYPE-III DOMAIN-CONTAINING PROTEIN"/>
    <property type="match status" value="1"/>
</dbReference>
<dbReference type="CDD" id="cd00146">
    <property type="entry name" value="PKD"/>
    <property type="match status" value="1"/>
</dbReference>
<accession>A0A401XL95</accession>
<dbReference type="InterPro" id="IPR011050">
    <property type="entry name" value="Pectin_lyase_fold/virulence"/>
</dbReference>
<feature type="domain" description="PKD" evidence="3">
    <location>
        <begin position="2386"/>
        <end position="2463"/>
    </location>
</feature>
<dbReference type="InterPro" id="IPR035986">
    <property type="entry name" value="PKD_dom_sf"/>
</dbReference>
<feature type="domain" description="Fibronectin type-III" evidence="4">
    <location>
        <begin position="2293"/>
        <end position="2384"/>
    </location>
</feature>
<dbReference type="PANTHER" id="PTHR46708">
    <property type="entry name" value="TENASCIN"/>
    <property type="match status" value="1"/>
</dbReference>
<dbReference type="SUPFAM" id="SSF49299">
    <property type="entry name" value="PKD domain"/>
    <property type="match status" value="1"/>
</dbReference>
<evidence type="ECO:0000259" key="4">
    <source>
        <dbReference type="PROSITE" id="PS50853"/>
    </source>
</evidence>
<dbReference type="EMBL" id="BHZE01000010">
    <property type="protein sequence ID" value="GCD77773.1"/>
    <property type="molecule type" value="Genomic_DNA"/>
</dbReference>
<dbReference type="InterPro" id="IPR006626">
    <property type="entry name" value="PbH1"/>
</dbReference>
<evidence type="ECO:0000313" key="5">
    <source>
        <dbReference type="EMBL" id="GCD77773.1"/>
    </source>
</evidence>
<dbReference type="InterPro" id="IPR029456">
    <property type="entry name" value="Sialidase_N"/>
</dbReference>
<dbReference type="InterPro" id="IPR026444">
    <property type="entry name" value="Secre_tail"/>
</dbReference>
<dbReference type="PROSITE" id="PS50853">
    <property type="entry name" value="FN3"/>
    <property type="match status" value="3"/>
</dbReference>
<dbReference type="NCBIfam" id="TIGR04183">
    <property type="entry name" value="Por_Secre_tail"/>
    <property type="match status" value="1"/>
</dbReference>
<dbReference type="Pfam" id="PF14292">
    <property type="entry name" value="SusE"/>
    <property type="match status" value="1"/>
</dbReference>
<dbReference type="Gene3D" id="2.60.40.10">
    <property type="entry name" value="Immunoglobulins"/>
    <property type="match status" value="4"/>
</dbReference>
<dbReference type="PROSITE" id="PS50093">
    <property type="entry name" value="PKD"/>
    <property type="match status" value="1"/>
</dbReference>
<dbReference type="Proteomes" id="UP000286715">
    <property type="component" value="Unassembled WGS sequence"/>
</dbReference>
<dbReference type="InterPro" id="IPR050991">
    <property type="entry name" value="ECM_Regulatory_Proteins"/>
</dbReference>
<keyword evidence="2" id="KW-0677">Repeat</keyword>
<dbReference type="Pfam" id="PF18962">
    <property type="entry name" value="Por_Secre_tail"/>
    <property type="match status" value="1"/>
</dbReference>
<organism evidence="5 6">
    <name type="scientific">Thermaurantimonas aggregans</name>
    <dbReference type="NCBI Taxonomy" id="2173829"/>
    <lineage>
        <taxon>Bacteria</taxon>
        <taxon>Pseudomonadati</taxon>
        <taxon>Bacteroidota</taxon>
        <taxon>Flavobacteriia</taxon>
        <taxon>Flavobacteriales</taxon>
        <taxon>Schleiferiaceae</taxon>
        <taxon>Thermaurantimonas</taxon>
    </lineage>
</organism>
<proteinExistence type="predicted"/>
<keyword evidence="1" id="KW-0732">Signal</keyword>
<dbReference type="InterPro" id="IPR000601">
    <property type="entry name" value="PKD_dom"/>
</dbReference>
<keyword evidence="6" id="KW-1185">Reference proteome</keyword>